<accession>A0A1J1IRS3</accession>
<protein>
    <submittedName>
        <fullName evidence="4">CLUMA_CG015880, isoform A</fullName>
    </submittedName>
</protein>
<gene>
    <name evidence="4" type="ORF">CLUMA_CG015880</name>
</gene>
<keyword evidence="2 3" id="KW-0040">ANK repeat</keyword>
<dbReference type="InterPro" id="IPR002110">
    <property type="entry name" value="Ankyrin_rpt"/>
</dbReference>
<dbReference type="Pfam" id="PF12796">
    <property type="entry name" value="Ank_2"/>
    <property type="match status" value="1"/>
</dbReference>
<dbReference type="SMART" id="SM00248">
    <property type="entry name" value="ANK"/>
    <property type="match status" value="6"/>
</dbReference>
<evidence type="ECO:0000256" key="2">
    <source>
        <dbReference type="ARBA" id="ARBA00023043"/>
    </source>
</evidence>
<evidence type="ECO:0000256" key="1">
    <source>
        <dbReference type="ARBA" id="ARBA00022737"/>
    </source>
</evidence>
<dbReference type="PROSITE" id="PS50297">
    <property type="entry name" value="ANK_REP_REGION"/>
    <property type="match status" value="1"/>
</dbReference>
<reference evidence="4 5" key="1">
    <citation type="submission" date="2015-04" db="EMBL/GenBank/DDBJ databases">
        <authorList>
            <person name="Syromyatnikov M.Y."/>
            <person name="Popov V.N."/>
        </authorList>
    </citation>
    <scope>NUCLEOTIDE SEQUENCE [LARGE SCALE GENOMIC DNA]</scope>
</reference>
<name>A0A1J1IRS3_9DIPT</name>
<proteinExistence type="predicted"/>
<dbReference type="PROSITE" id="PS50088">
    <property type="entry name" value="ANK_REPEAT"/>
    <property type="match status" value="1"/>
</dbReference>
<evidence type="ECO:0000313" key="5">
    <source>
        <dbReference type="Proteomes" id="UP000183832"/>
    </source>
</evidence>
<sequence length="815" mass="94800">MKFKVDCFLSFRHHWNLARRSLALIALPEDQNEEFLQTIEDQPCSDSIPVLLKNDNQTIPKCVYLRKRLKHKDDLSLKLARTLEAKNGRSDLNYRKFYDSFCDSFLQIAIYYEIDGIVERLVNHPTVDIMTSNLMSNHTTLHYALYVGNMKILNLLLSKFNFGNYWEDPENFYYAMTSKKERSSGKTLQDISESSFHFGYYYYDKNMPHDELKSTESLIHNIARSRNVFILDNPLQFKLKDEDYLKQNSNGDTVLHLILLNQNLKLQAKKKYLRKLSEDFPERLLVKNNFQHLPLHVAAITDTYGQRLFRHLLDLTIEASGNPEIFYEDMEVAVKCLEMAIMNNQGLSEEYLRNFLKVVESHGHRLLIEMIKHSQQLKGIRSILLLGVSINPNQFYGGQNAFLAAVRYDVSHFYQSHNESYSKLKLLLNHHPIEDPNACDETKTSLFMYIVGFTRDNELVKSLINLGADCKARNSENLSCLHFAARNKKNEEILNILLQNGADPSILSDKNELAIDFAIKADILHAVKSLISFLTVDDLKRKSLIQSCTHSDLPEVYNLIWNLYDFHHIDVDINAINENGDSFVMSLMDKFNFKQLETVLKERFDDINFDLINSNGETFTHHLVLHSSQIHEISQLFKDFPLLIDIVNKQINIADKENHLPMDRYFFCFQTECVDELCRNEFLKYLTKENFQQNMHKFIDGVLSLQKMIELYPHIFNELNSNQSFVILDKLSCNTKAFEIAIEKFSDKLPDIKALGGNILHLICEKNNSEFIDLICKSLSEISIKKLSNERNVNGKKPIELLNEENLTIFEKIFN</sequence>
<keyword evidence="1" id="KW-0677">Repeat</keyword>
<dbReference type="SUPFAM" id="SSF48403">
    <property type="entry name" value="Ankyrin repeat"/>
    <property type="match status" value="1"/>
</dbReference>
<evidence type="ECO:0000313" key="4">
    <source>
        <dbReference type="EMBL" id="CRL02919.1"/>
    </source>
</evidence>
<dbReference type="Proteomes" id="UP000183832">
    <property type="component" value="Unassembled WGS sequence"/>
</dbReference>
<dbReference type="PANTHER" id="PTHR24134">
    <property type="entry name" value="ANKYRIN REPEAT-CONTAINING PROTEIN DDB_G0279043"/>
    <property type="match status" value="1"/>
</dbReference>
<feature type="repeat" description="ANK" evidence="3">
    <location>
        <begin position="476"/>
        <end position="509"/>
    </location>
</feature>
<evidence type="ECO:0000256" key="3">
    <source>
        <dbReference type="PROSITE-ProRule" id="PRU00023"/>
    </source>
</evidence>
<dbReference type="Gene3D" id="1.25.40.20">
    <property type="entry name" value="Ankyrin repeat-containing domain"/>
    <property type="match status" value="2"/>
</dbReference>
<organism evidence="4 5">
    <name type="scientific">Clunio marinus</name>
    <dbReference type="NCBI Taxonomy" id="568069"/>
    <lineage>
        <taxon>Eukaryota</taxon>
        <taxon>Metazoa</taxon>
        <taxon>Ecdysozoa</taxon>
        <taxon>Arthropoda</taxon>
        <taxon>Hexapoda</taxon>
        <taxon>Insecta</taxon>
        <taxon>Pterygota</taxon>
        <taxon>Neoptera</taxon>
        <taxon>Endopterygota</taxon>
        <taxon>Diptera</taxon>
        <taxon>Nematocera</taxon>
        <taxon>Chironomoidea</taxon>
        <taxon>Chironomidae</taxon>
        <taxon>Clunio</taxon>
    </lineage>
</organism>
<dbReference type="AlphaFoldDB" id="A0A1J1IRS3"/>
<dbReference type="EMBL" id="CVRI01000058">
    <property type="protein sequence ID" value="CRL02919.1"/>
    <property type="molecule type" value="Genomic_DNA"/>
</dbReference>
<dbReference type="PANTHER" id="PTHR24134:SF9">
    <property type="entry name" value="ANKYRIN REPEAT AND SOCS BOX PROTEIN 8"/>
    <property type="match status" value="1"/>
</dbReference>
<dbReference type="InterPro" id="IPR036770">
    <property type="entry name" value="Ankyrin_rpt-contain_sf"/>
</dbReference>
<keyword evidence="5" id="KW-1185">Reference proteome</keyword>
<dbReference type="OrthoDB" id="5406014at2759"/>